<dbReference type="EMBL" id="AMYD01001500">
    <property type="protein sequence ID" value="EQB52856.1"/>
    <property type="molecule type" value="Genomic_DNA"/>
</dbReference>
<evidence type="ECO:0000256" key="1">
    <source>
        <dbReference type="SAM" id="MobiDB-lite"/>
    </source>
</evidence>
<feature type="region of interest" description="Disordered" evidence="1">
    <location>
        <begin position="11"/>
        <end position="38"/>
    </location>
</feature>
<dbReference type="HOGENOM" id="CLU_2589597_0_0_1"/>
<sequence>MALCAQASFCNPQSGPEVKHSSRKREGTKSWRAIEDPPPVATDLNLGLSLDLDCNLEPGLGGSRTLATGSDRRRRQPSFS</sequence>
<name>T0LMC5_COLGC</name>
<reference evidence="3" key="1">
    <citation type="journal article" date="2013" name="Mol. Plant Microbe Interact.">
        <title>Global aspects of pacC regulation of pathogenicity genes in Colletotrichum gloeosporioides as revealed by transcriptome analysis.</title>
        <authorList>
            <person name="Alkan N."/>
            <person name="Meng X."/>
            <person name="Friedlander G."/>
            <person name="Reuveni E."/>
            <person name="Sukno S."/>
            <person name="Sherman A."/>
            <person name="Thon M."/>
            <person name="Fluhr R."/>
            <person name="Prusky D."/>
        </authorList>
    </citation>
    <scope>NUCLEOTIDE SEQUENCE [LARGE SCALE GENOMIC DNA]</scope>
    <source>
        <strain evidence="3">Cg-14</strain>
    </source>
</reference>
<accession>T0LMC5</accession>
<evidence type="ECO:0000313" key="3">
    <source>
        <dbReference type="Proteomes" id="UP000015530"/>
    </source>
</evidence>
<dbReference type="Proteomes" id="UP000015530">
    <property type="component" value="Unassembled WGS sequence"/>
</dbReference>
<proteinExistence type="predicted"/>
<feature type="compositionally biased region" description="Basic and acidic residues" evidence="1">
    <location>
        <begin position="17"/>
        <end position="35"/>
    </location>
</feature>
<evidence type="ECO:0000313" key="2">
    <source>
        <dbReference type="EMBL" id="EQB52856.1"/>
    </source>
</evidence>
<comment type="caution">
    <text evidence="2">The sequence shown here is derived from an EMBL/GenBank/DDBJ whole genome shotgun (WGS) entry which is preliminary data.</text>
</comment>
<feature type="region of interest" description="Disordered" evidence="1">
    <location>
        <begin position="58"/>
        <end position="80"/>
    </location>
</feature>
<protein>
    <submittedName>
        <fullName evidence="2">Uncharacterized protein</fullName>
    </submittedName>
</protein>
<gene>
    <name evidence="2" type="ORF">CGLO_07483</name>
</gene>
<dbReference type="AlphaFoldDB" id="T0LMC5"/>
<organism evidence="2 3">
    <name type="scientific">Colletotrichum gloeosporioides (strain Cg-14)</name>
    <name type="common">Anthracnose fungus</name>
    <name type="synonym">Glomerella cingulata</name>
    <dbReference type="NCBI Taxonomy" id="1237896"/>
    <lineage>
        <taxon>Eukaryota</taxon>
        <taxon>Fungi</taxon>
        <taxon>Dikarya</taxon>
        <taxon>Ascomycota</taxon>
        <taxon>Pezizomycotina</taxon>
        <taxon>Sordariomycetes</taxon>
        <taxon>Hypocreomycetidae</taxon>
        <taxon>Glomerellales</taxon>
        <taxon>Glomerellaceae</taxon>
        <taxon>Colletotrichum</taxon>
        <taxon>Colletotrichum gloeosporioides species complex</taxon>
    </lineage>
</organism>